<name>A0ABN6YSY1_9FIRM</name>
<gene>
    <name evidence="2" type="ORF">Lac1_03570</name>
</gene>
<dbReference type="InterPro" id="IPR010982">
    <property type="entry name" value="Lambda_DNA-bd_dom_sf"/>
</dbReference>
<dbReference type="RefSeq" id="WP_316266098.1">
    <property type="nucleotide sequence ID" value="NZ_AP027742.1"/>
</dbReference>
<protein>
    <recommendedName>
        <fullName evidence="1">HTH cro/C1-type domain-containing protein</fullName>
    </recommendedName>
</protein>
<organism evidence="2 3">
    <name type="scientific">Claveliimonas bilis</name>
    <dbReference type="NCBI Taxonomy" id="3028070"/>
    <lineage>
        <taxon>Bacteria</taxon>
        <taxon>Bacillati</taxon>
        <taxon>Bacillota</taxon>
        <taxon>Clostridia</taxon>
        <taxon>Lachnospirales</taxon>
        <taxon>Lachnospiraceae</taxon>
        <taxon>Claveliimonas</taxon>
    </lineage>
</organism>
<reference evidence="3" key="1">
    <citation type="journal article" date="2023" name="Int. J. Syst. Evol. Microbiol.">
        <title>Claveliimonas bilis gen. nov., sp. nov., deoxycholic acid-producing bacteria isolated from human faeces, and reclassification of Sellimonas monacensis Zenner et al. 2021 as Claveliimonas monacensis comb. nov.</title>
        <authorList>
            <person name="Hisatomi A."/>
            <person name="Kastawa N.W.E.P.G."/>
            <person name="Song I."/>
            <person name="Ohkuma M."/>
            <person name="Fukiya S."/>
            <person name="Sakamoto M."/>
        </authorList>
    </citation>
    <scope>NUCLEOTIDE SEQUENCE [LARGE SCALE GENOMIC DNA]</scope>
    <source>
        <strain evidence="3">12BBH14</strain>
    </source>
</reference>
<feature type="domain" description="HTH cro/C1-type" evidence="1">
    <location>
        <begin position="21"/>
        <end position="62"/>
    </location>
</feature>
<evidence type="ECO:0000313" key="2">
    <source>
        <dbReference type="EMBL" id="BDZ76174.1"/>
    </source>
</evidence>
<proteinExistence type="predicted"/>
<dbReference type="PROSITE" id="PS50943">
    <property type="entry name" value="HTH_CROC1"/>
    <property type="match status" value="1"/>
</dbReference>
<dbReference type="Proteomes" id="UP001305815">
    <property type="component" value="Chromosome"/>
</dbReference>
<dbReference type="SUPFAM" id="SSF47413">
    <property type="entry name" value="lambda repressor-like DNA-binding domains"/>
    <property type="match status" value="1"/>
</dbReference>
<evidence type="ECO:0000259" key="1">
    <source>
        <dbReference type="PROSITE" id="PS50943"/>
    </source>
</evidence>
<evidence type="ECO:0000313" key="3">
    <source>
        <dbReference type="Proteomes" id="UP001305815"/>
    </source>
</evidence>
<dbReference type="EMBL" id="AP027742">
    <property type="protein sequence ID" value="BDZ76174.1"/>
    <property type="molecule type" value="Genomic_DNA"/>
</dbReference>
<sequence length="475" mass="55404">MSDFSEKCRQYIEDTGTNIYQLSKISGLDRTSLQRMVTGKRLPGPEFISQFCLYLRINPQQRQELIELYELERIGKPAYYNRKYIQNILENLAAPDFSALSYSPVISAKHQIQLSFAIEEKLQHFLEHSLLRSENAPVLLTNFPPDCISFFRIILHLSEKLGRKFDLKHLFCLCQNPEKSENVNSNLELLQCTLAFALTRYPYQPFFYYSKEAHIDTSALLYPYYLVTESSVLLLTADLKSSILLDKADVVEQYLREAEKQFQSAAPFLFMRREPEEILNFYGEITMAKQTSSRVLESQPCVFSMLYDPDVWASSPENTDFIDPKMLKDSFKNRFPAPYTFHNYFTLSGLERFCQTGRFAGPYACIPVEFSPLVRQKMLEYFLETSLETGEYTMLKPSPLLTDRAYYEAFSDYSIFLCFLDSQNKFLGFYISESYIGQAFFDYFSSLENSSIAYSREETRQIIQKQIQILKEMPD</sequence>
<keyword evidence="3" id="KW-1185">Reference proteome</keyword>
<dbReference type="InterPro" id="IPR001387">
    <property type="entry name" value="Cro/C1-type_HTH"/>
</dbReference>
<accession>A0ABN6YSY1</accession>